<sequence length="51" mass="4870">MLPVMEHQKSDGLSPSSGDPVIGDSPFNLSASGGDASVSAVGRIGDGGVGG</sequence>
<evidence type="ECO:0000313" key="2">
    <source>
        <dbReference type="EMBL" id="KAE8098611.1"/>
    </source>
</evidence>
<name>A0A5N6RGU1_9ROSI</name>
<feature type="region of interest" description="Disordered" evidence="1">
    <location>
        <begin position="1"/>
        <end position="51"/>
    </location>
</feature>
<organism evidence="2 3">
    <name type="scientific">Carpinus fangiana</name>
    <dbReference type="NCBI Taxonomy" id="176857"/>
    <lineage>
        <taxon>Eukaryota</taxon>
        <taxon>Viridiplantae</taxon>
        <taxon>Streptophyta</taxon>
        <taxon>Embryophyta</taxon>
        <taxon>Tracheophyta</taxon>
        <taxon>Spermatophyta</taxon>
        <taxon>Magnoliopsida</taxon>
        <taxon>eudicotyledons</taxon>
        <taxon>Gunneridae</taxon>
        <taxon>Pentapetalae</taxon>
        <taxon>rosids</taxon>
        <taxon>fabids</taxon>
        <taxon>Fagales</taxon>
        <taxon>Betulaceae</taxon>
        <taxon>Carpinus</taxon>
    </lineage>
</organism>
<evidence type="ECO:0000256" key="1">
    <source>
        <dbReference type="SAM" id="MobiDB-lite"/>
    </source>
</evidence>
<gene>
    <name evidence="2" type="ORF">FH972_016657</name>
</gene>
<keyword evidence="3" id="KW-1185">Reference proteome</keyword>
<dbReference type="Proteomes" id="UP000327013">
    <property type="component" value="Chromosome 7"/>
</dbReference>
<dbReference type="AlphaFoldDB" id="A0A5N6RGU1"/>
<evidence type="ECO:0000313" key="3">
    <source>
        <dbReference type="Proteomes" id="UP000327013"/>
    </source>
</evidence>
<accession>A0A5N6RGU1</accession>
<dbReference type="EMBL" id="CM017327">
    <property type="protein sequence ID" value="KAE8098611.1"/>
    <property type="molecule type" value="Genomic_DNA"/>
</dbReference>
<proteinExistence type="predicted"/>
<feature type="compositionally biased region" description="Basic and acidic residues" evidence="1">
    <location>
        <begin position="1"/>
        <end position="10"/>
    </location>
</feature>
<protein>
    <submittedName>
        <fullName evidence="2">Uncharacterized protein</fullName>
    </submittedName>
</protein>
<feature type="compositionally biased region" description="Low complexity" evidence="1">
    <location>
        <begin position="30"/>
        <end position="43"/>
    </location>
</feature>
<reference evidence="2 3" key="1">
    <citation type="submission" date="2019-06" db="EMBL/GenBank/DDBJ databases">
        <title>A chromosomal-level reference genome of Carpinus fangiana (Coryloideae, Betulaceae).</title>
        <authorList>
            <person name="Yang X."/>
            <person name="Wang Z."/>
            <person name="Zhang L."/>
            <person name="Hao G."/>
            <person name="Liu J."/>
            <person name="Yang Y."/>
        </authorList>
    </citation>
    <scope>NUCLEOTIDE SEQUENCE [LARGE SCALE GENOMIC DNA]</scope>
    <source>
        <strain evidence="2">Cfa_2016G</strain>
        <tissue evidence="2">Leaf</tissue>
    </source>
</reference>